<name>A0ABW8D4P8_9GAMM</name>
<organism evidence="4 5">
    <name type="scientific">Legionella lytica</name>
    <dbReference type="NCBI Taxonomy" id="96232"/>
    <lineage>
        <taxon>Bacteria</taxon>
        <taxon>Pseudomonadati</taxon>
        <taxon>Pseudomonadota</taxon>
        <taxon>Gammaproteobacteria</taxon>
        <taxon>Legionellales</taxon>
        <taxon>Legionellaceae</taxon>
        <taxon>Legionella</taxon>
    </lineage>
</organism>
<feature type="signal peptide" evidence="2">
    <location>
        <begin position="1"/>
        <end position="21"/>
    </location>
</feature>
<dbReference type="InterPro" id="IPR011250">
    <property type="entry name" value="OMP/PagP_B-barrel"/>
</dbReference>
<dbReference type="Gene3D" id="2.40.160.20">
    <property type="match status" value="1"/>
</dbReference>
<reference evidence="4 5" key="1">
    <citation type="submission" date="2024-08" db="EMBL/GenBank/DDBJ databases">
        <title>Draft Genome Sequence of Legionella lytica strain DSB2004, Isolated From a Fire Sprinkler System.</title>
        <authorList>
            <person name="Everhart A.D."/>
            <person name="Kidane D.T."/>
            <person name="Farone A.L."/>
            <person name="Farone M.B."/>
        </authorList>
    </citation>
    <scope>NUCLEOTIDE SEQUENCE [LARGE SCALE GENOMIC DNA]</scope>
    <source>
        <strain evidence="4 5">DSB2004</strain>
    </source>
</reference>
<evidence type="ECO:0000313" key="4">
    <source>
        <dbReference type="EMBL" id="MFJ1267658.1"/>
    </source>
</evidence>
<comment type="caution">
    <text evidence="4">The sequence shown here is derived from an EMBL/GenBank/DDBJ whole genome shotgun (WGS) entry which is preliminary data.</text>
</comment>
<evidence type="ECO:0000256" key="1">
    <source>
        <dbReference type="ARBA" id="ARBA00022729"/>
    </source>
</evidence>
<dbReference type="EMBL" id="JBGORX010000001">
    <property type="protein sequence ID" value="MFJ1267658.1"/>
    <property type="molecule type" value="Genomic_DNA"/>
</dbReference>
<feature type="chain" id="PRO_5045813143" evidence="2">
    <location>
        <begin position="22"/>
        <end position="229"/>
    </location>
</feature>
<dbReference type="Pfam" id="PF13505">
    <property type="entry name" value="OMP_b-brl"/>
    <property type="match status" value="1"/>
</dbReference>
<gene>
    <name evidence="4" type="ORF">ACD661_03685</name>
</gene>
<dbReference type="RefSeq" id="WP_400186390.1">
    <property type="nucleotide sequence ID" value="NZ_JBGORX010000001.1"/>
</dbReference>
<dbReference type="Proteomes" id="UP001615550">
    <property type="component" value="Unassembled WGS sequence"/>
</dbReference>
<accession>A0ABW8D4P8</accession>
<evidence type="ECO:0000256" key="2">
    <source>
        <dbReference type="SAM" id="SignalP"/>
    </source>
</evidence>
<keyword evidence="5" id="KW-1185">Reference proteome</keyword>
<dbReference type="InterPro" id="IPR027385">
    <property type="entry name" value="Beta-barrel_OMP"/>
</dbReference>
<proteinExistence type="predicted"/>
<evidence type="ECO:0000259" key="3">
    <source>
        <dbReference type="Pfam" id="PF13505"/>
    </source>
</evidence>
<keyword evidence="1 2" id="KW-0732">Signal</keyword>
<protein>
    <submittedName>
        <fullName evidence="4">Outer membrane protein</fullName>
    </submittedName>
</protein>
<feature type="domain" description="Outer membrane protein beta-barrel" evidence="3">
    <location>
        <begin position="21"/>
        <end position="194"/>
    </location>
</feature>
<sequence>MLRKILCGSVVSLLLSSPSIAGFYVGAGIGPEYAQFTQKTHVFDNYGSFNVIDEQNFSGAGIFGTFFGGYSWTHNWFYLAGEANFNPSSLQYRLVNKEYLHRNFEKSSFTIHYSEGISALPGVLLTKDAIVYGRIGYANGHVQLHNSDPTIHNSKANRSGVRYGVGMRYNLSNQWTLMADYSQTNYEKFKSHVFEPNGGVSKISRIYPVSAQFAFGVIYNFEKPAVFVK</sequence>
<evidence type="ECO:0000313" key="5">
    <source>
        <dbReference type="Proteomes" id="UP001615550"/>
    </source>
</evidence>
<dbReference type="SUPFAM" id="SSF56925">
    <property type="entry name" value="OMPA-like"/>
    <property type="match status" value="1"/>
</dbReference>